<name>A0A1F6A558_9BACT</name>
<dbReference type="InterPro" id="IPR041705">
    <property type="entry name" value="PIN_Sll0205"/>
</dbReference>
<organism evidence="2 3">
    <name type="scientific">Candidatus Gottesmanbacteria bacterium RIFCSPHIGHO2_02_FULL_40_13</name>
    <dbReference type="NCBI Taxonomy" id="1798384"/>
    <lineage>
        <taxon>Bacteria</taxon>
        <taxon>Candidatus Gottesmaniibacteriota</taxon>
    </lineage>
</organism>
<feature type="domain" description="PIN" evidence="1">
    <location>
        <begin position="8"/>
        <end position="122"/>
    </location>
</feature>
<dbReference type="EMBL" id="MFJN01000068">
    <property type="protein sequence ID" value="OGG19859.1"/>
    <property type="molecule type" value="Genomic_DNA"/>
</dbReference>
<dbReference type="PANTHER" id="PTHR36173">
    <property type="entry name" value="RIBONUCLEASE VAPC16-RELATED"/>
    <property type="match status" value="1"/>
</dbReference>
<dbReference type="InterPro" id="IPR052919">
    <property type="entry name" value="TA_system_RNase"/>
</dbReference>
<dbReference type="SUPFAM" id="SSF88723">
    <property type="entry name" value="PIN domain-like"/>
    <property type="match status" value="1"/>
</dbReference>
<dbReference type="STRING" id="1798384.A3D03_00350"/>
<gene>
    <name evidence="2" type="ORF">A3D03_00350</name>
</gene>
<dbReference type="Proteomes" id="UP000177092">
    <property type="component" value="Unassembled WGS sequence"/>
</dbReference>
<dbReference type="PANTHER" id="PTHR36173:SF2">
    <property type="entry name" value="RIBONUCLEASE VAPC16"/>
    <property type="match status" value="1"/>
</dbReference>
<dbReference type="InterPro" id="IPR002716">
    <property type="entry name" value="PIN_dom"/>
</dbReference>
<accession>A0A1F6A558</accession>
<evidence type="ECO:0000313" key="2">
    <source>
        <dbReference type="EMBL" id="OGG19859.1"/>
    </source>
</evidence>
<evidence type="ECO:0000313" key="3">
    <source>
        <dbReference type="Proteomes" id="UP000177092"/>
    </source>
</evidence>
<dbReference type="AlphaFoldDB" id="A0A1F6A558"/>
<protein>
    <recommendedName>
        <fullName evidence="1">PIN domain-containing protein</fullName>
    </recommendedName>
</protein>
<dbReference type="Pfam" id="PF01850">
    <property type="entry name" value="PIN"/>
    <property type="match status" value="1"/>
</dbReference>
<dbReference type="CDD" id="cd09872">
    <property type="entry name" value="PIN_Sll0205-like"/>
    <property type="match status" value="1"/>
</dbReference>
<reference evidence="2 3" key="1">
    <citation type="journal article" date="2016" name="Nat. Commun.">
        <title>Thousands of microbial genomes shed light on interconnected biogeochemical processes in an aquifer system.</title>
        <authorList>
            <person name="Anantharaman K."/>
            <person name="Brown C.T."/>
            <person name="Hug L.A."/>
            <person name="Sharon I."/>
            <person name="Castelle C.J."/>
            <person name="Probst A.J."/>
            <person name="Thomas B.C."/>
            <person name="Singh A."/>
            <person name="Wilkins M.J."/>
            <person name="Karaoz U."/>
            <person name="Brodie E.L."/>
            <person name="Williams K.H."/>
            <person name="Hubbard S.S."/>
            <person name="Banfield J.F."/>
        </authorList>
    </citation>
    <scope>NUCLEOTIDE SEQUENCE [LARGE SCALE GENOMIC DNA]</scope>
</reference>
<sequence>MEKNNRFLLDTHIFIWWMKQEKRLKKEIETVLKNPENQIFLSVASVLEIVIKKKIGKLKVPQDWKVDLRESSFLLLPISLENAFQLESLPLFHHDPFDRMLIAQTKVEGATLITGDEKIWKYDIPILKA</sequence>
<comment type="caution">
    <text evidence="2">The sequence shown here is derived from an EMBL/GenBank/DDBJ whole genome shotgun (WGS) entry which is preliminary data.</text>
</comment>
<evidence type="ECO:0000259" key="1">
    <source>
        <dbReference type="Pfam" id="PF01850"/>
    </source>
</evidence>
<proteinExistence type="predicted"/>
<dbReference type="InterPro" id="IPR029060">
    <property type="entry name" value="PIN-like_dom_sf"/>
</dbReference>
<dbReference type="Gene3D" id="3.40.50.1010">
    <property type="entry name" value="5'-nuclease"/>
    <property type="match status" value="1"/>
</dbReference>